<dbReference type="AlphaFoldDB" id="A0AAE3GMH8"/>
<dbReference type="Proteomes" id="UP001204953">
    <property type="component" value="Unassembled WGS sequence"/>
</dbReference>
<reference evidence="1" key="1">
    <citation type="submission" date="2022-06" db="EMBL/GenBank/DDBJ databases">
        <title>New cyanobacteria of genus Symplocastrum in benthos of Lake Baikal.</title>
        <authorList>
            <person name="Sorokovikova E."/>
            <person name="Tikhonova I."/>
            <person name="Krasnopeev A."/>
            <person name="Evseev P."/>
            <person name="Gladkikh A."/>
            <person name="Belykh O."/>
        </authorList>
    </citation>
    <scope>NUCLEOTIDE SEQUENCE</scope>
    <source>
        <strain evidence="1">BBK-W-15</strain>
    </source>
</reference>
<protein>
    <submittedName>
        <fullName evidence="1">Uncharacterized protein</fullName>
    </submittedName>
</protein>
<sequence length="137" mass="16130">MGVGYGGLCRIIDSYFKQVKSYCLVDLAPVLKLAQKYLNHFQITTALSYQTSDALNPEQKYDLVISNYAFTELRREIQYIYLEKVILNSCKGYITYNYIDLKDFNFYSIDELIEIIPNLKVYKEIESTHPEDRILVW</sequence>
<comment type="caution">
    <text evidence="1">The sequence shown here is derived from an EMBL/GenBank/DDBJ whole genome shotgun (WGS) entry which is preliminary data.</text>
</comment>
<accession>A0AAE3GMH8</accession>
<organism evidence="1 2">
    <name type="scientific">Limnofasciculus baicalensis BBK-W-15</name>
    <dbReference type="NCBI Taxonomy" id="2699891"/>
    <lineage>
        <taxon>Bacteria</taxon>
        <taxon>Bacillati</taxon>
        <taxon>Cyanobacteriota</taxon>
        <taxon>Cyanophyceae</taxon>
        <taxon>Coleofasciculales</taxon>
        <taxon>Coleofasciculaceae</taxon>
        <taxon>Limnofasciculus</taxon>
        <taxon>Limnofasciculus baicalensis</taxon>
    </lineage>
</organism>
<evidence type="ECO:0000313" key="2">
    <source>
        <dbReference type="Proteomes" id="UP001204953"/>
    </source>
</evidence>
<dbReference type="EMBL" id="JAMZMM010000011">
    <property type="protein sequence ID" value="MCP2727331.1"/>
    <property type="molecule type" value="Genomic_DNA"/>
</dbReference>
<keyword evidence="2" id="KW-1185">Reference proteome</keyword>
<proteinExistence type="predicted"/>
<gene>
    <name evidence="1" type="ORF">NJ959_02445</name>
</gene>
<dbReference type="SUPFAM" id="SSF53335">
    <property type="entry name" value="S-adenosyl-L-methionine-dependent methyltransferases"/>
    <property type="match status" value="1"/>
</dbReference>
<name>A0AAE3GMH8_9CYAN</name>
<dbReference type="Gene3D" id="3.40.50.150">
    <property type="entry name" value="Vaccinia Virus protein VP39"/>
    <property type="match status" value="1"/>
</dbReference>
<evidence type="ECO:0000313" key="1">
    <source>
        <dbReference type="EMBL" id="MCP2727331.1"/>
    </source>
</evidence>
<dbReference type="InterPro" id="IPR029063">
    <property type="entry name" value="SAM-dependent_MTases_sf"/>
</dbReference>